<dbReference type="InterPro" id="IPR029787">
    <property type="entry name" value="Nucleotide_cyclase"/>
</dbReference>
<proteinExistence type="predicted"/>
<dbReference type="EMBL" id="LR778301">
    <property type="protein sequence ID" value="CAB1368724.1"/>
    <property type="molecule type" value="Genomic_DNA"/>
</dbReference>
<protein>
    <submittedName>
        <fullName evidence="3">Diguanylate cyclase</fullName>
    </submittedName>
</protein>
<sequence>MPDYQPPKTTVMPCLTSADQQCLSRLITEEQMLTPVFQPILDLRTRSYLGFEALIRGPENSPWRMPADLFNLAERDGRSMEFSRRCREVQLEDFARQHLPGTLFINVSARCLADPRFLNGATARLLERLELSPHRIVIEITENQQVEDFSSFKDVLSAYRRLGYRIAVDDLGEGFSNLRMWSEIRPDFVKIDRHFISGIADDAMKFHLVKAMHELAEISQAQLIAEGIETEAEFATVRDLGIEFGQGFLIARPVTDPERTPNKAVNELLARNQRIVFPQATTTARTIRSLMREVTPVTPTTSNEELYAHFEANPELMVVPVVEGAGVPLGLVNRYSLTDRFARPFRRELFGKKPCTLMMDAQPLVLDHRISVQEAGRLLGQSAQHHMLDGFVISEDGRYRGIGSTQDLMVLITDMQIRAARYANPLTQLPGNVPINEHIDRLLEGSAPFIACYCDIDNFKPYNDAYGYRRGDEIIQYLGGLLSRHCDHRLDFLGHVGGDDFVLLLQQSQWLKSLETVVAEFQRGMDAFLSAEHLGLGGYWGEDRKGQAIFHLPPGLSIGCVPVGPGEFHSHHEVSASMSQAKKQAKKKHGGQHLFIERRQTRPSPVTGALPLTN</sequence>
<evidence type="ECO:0000313" key="4">
    <source>
        <dbReference type="Proteomes" id="UP000515733"/>
    </source>
</evidence>
<dbReference type="PROSITE" id="PS50883">
    <property type="entry name" value="EAL"/>
    <property type="match status" value="1"/>
</dbReference>
<organism evidence="3 4">
    <name type="scientific">Denitratisoma oestradiolicum</name>
    <dbReference type="NCBI Taxonomy" id="311182"/>
    <lineage>
        <taxon>Bacteria</taxon>
        <taxon>Pseudomonadati</taxon>
        <taxon>Pseudomonadota</taxon>
        <taxon>Betaproteobacteria</taxon>
        <taxon>Nitrosomonadales</taxon>
        <taxon>Sterolibacteriaceae</taxon>
        <taxon>Denitratisoma</taxon>
    </lineage>
</organism>
<dbReference type="CDD" id="cd04598">
    <property type="entry name" value="CBS_pair_GGDEF_EAL"/>
    <property type="match status" value="1"/>
</dbReference>
<dbReference type="PANTHER" id="PTHR33121:SF76">
    <property type="entry name" value="SIGNALING PROTEIN"/>
    <property type="match status" value="1"/>
</dbReference>
<dbReference type="InterPro" id="IPR043128">
    <property type="entry name" value="Rev_trsase/Diguanyl_cyclase"/>
</dbReference>
<dbReference type="KEGG" id="doe:DENOEST_1559"/>
<dbReference type="PROSITE" id="PS50887">
    <property type="entry name" value="GGDEF"/>
    <property type="match status" value="1"/>
</dbReference>
<dbReference type="Pfam" id="PF00563">
    <property type="entry name" value="EAL"/>
    <property type="match status" value="1"/>
</dbReference>
<dbReference type="SMART" id="SM00052">
    <property type="entry name" value="EAL"/>
    <property type="match status" value="1"/>
</dbReference>
<dbReference type="OrthoDB" id="9813903at2"/>
<dbReference type="Gene3D" id="3.20.20.450">
    <property type="entry name" value="EAL domain"/>
    <property type="match status" value="1"/>
</dbReference>
<dbReference type="InterPro" id="IPR046342">
    <property type="entry name" value="CBS_dom_sf"/>
</dbReference>
<keyword evidence="4" id="KW-1185">Reference proteome</keyword>
<name>A0A6S6YLX1_9PROT</name>
<dbReference type="InterPro" id="IPR035919">
    <property type="entry name" value="EAL_sf"/>
</dbReference>
<dbReference type="SUPFAM" id="SSF54631">
    <property type="entry name" value="CBS-domain pair"/>
    <property type="match status" value="1"/>
</dbReference>
<dbReference type="SUPFAM" id="SSF55073">
    <property type="entry name" value="Nucleotide cyclase"/>
    <property type="match status" value="1"/>
</dbReference>
<dbReference type="Gene3D" id="3.10.580.10">
    <property type="entry name" value="CBS-domain"/>
    <property type="match status" value="1"/>
</dbReference>
<dbReference type="Gene3D" id="3.30.70.270">
    <property type="match status" value="1"/>
</dbReference>
<dbReference type="InterPro" id="IPR050706">
    <property type="entry name" value="Cyclic-di-GMP_PDE-like"/>
</dbReference>
<reference evidence="3 4" key="1">
    <citation type="submission" date="2020-03" db="EMBL/GenBank/DDBJ databases">
        <authorList>
            <consortium name="Genoscope - CEA"/>
            <person name="William W."/>
        </authorList>
    </citation>
    <scope>NUCLEOTIDE SEQUENCE [LARGE SCALE GENOMIC DNA]</scope>
    <source>
        <strain evidence="4">DSM 16959</strain>
    </source>
</reference>
<dbReference type="AlphaFoldDB" id="A0A6S6YLX1"/>
<dbReference type="SMART" id="SM00267">
    <property type="entry name" value="GGDEF"/>
    <property type="match status" value="1"/>
</dbReference>
<dbReference type="InterPro" id="IPR000160">
    <property type="entry name" value="GGDEF_dom"/>
</dbReference>
<gene>
    <name evidence="3" type="ORF">DENOEST_1559</name>
</gene>
<feature type="domain" description="EAL" evidence="1">
    <location>
        <begin position="16"/>
        <end position="267"/>
    </location>
</feature>
<feature type="domain" description="GGDEF" evidence="2">
    <location>
        <begin position="447"/>
        <end position="599"/>
    </location>
</feature>
<dbReference type="PANTHER" id="PTHR33121">
    <property type="entry name" value="CYCLIC DI-GMP PHOSPHODIESTERASE PDEF"/>
    <property type="match status" value="1"/>
</dbReference>
<evidence type="ECO:0000259" key="2">
    <source>
        <dbReference type="PROSITE" id="PS50887"/>
    </source>
</evidence>
<evidence type="ECO:0000313" key="3">
    <source>
        <dbReference type="EMBL" id="CAB1368724.1"/>
    </source>
</evidence>
<dbReference type="GO" id="GO:0071111">
    <property type="term" value="F:cyclic-guanylate-specific phosphodiesterase activity"/>
    <property type="evidence" value="ECO:0007669"/>
    <property type="project" value="InterPro"/>
</dbReference>
<dbReference type="Proteomes" id="UP000515733">
    <property type="component" value="Chromosome"/>
</dbReference>
<evidence type="ECO:0000259" key="1">
    <source>
        <dbReference type="PROSITE" id="PS50883"/>
    </source>
</evidence>
<dbReference type="NCBIfam" id="TIGR00254">
    <property type="entry name" value="GGDEF"/>
    <property type="match status" value="1"/>
</dbReference>
<dbReference type="Pfam" id="PF00990">
    <property type="entry name" value="GGDEF"/>
    <property type="match status" value="1"/>
</dbReference>
<dbReference type="CDD" id="cd01948">
    <property type="entry name" value="EAL"/>
    <property type="match status" value="1"/>
</dbReference>
<accession>A0A6S6YLX1</accession>
<dbReference type="CDD" id="cd01949">
    <property type="entry name" value="GGDEF"/>
    <property type="match status" value="1"/>
</dbReference>
<dbReference type="InterPro" id="IPR001633">
    <property type="entry name" value="EAL_dom"/>
</dbReference>
<dbReference type="SUPFAM" id="SSF141868">
    <property type="entry name" value="EAL domain-like"/>
    <property type="match status" value="1"/>
</dbReference>
<dbReference type="RefSeq" id="WP_145769814.1">
    <property type="nucleotide sequence ID" value="NZ_LR778301.1"/>
</dbReference>